<keyword evidence="4" id="KW-1003">Cell membrane</keyword>
<evidence type="ECO:0000256" key="3">
    <source>
        <dbReference type="ARBA" id="ARBA00022448"/>
    </source>
</evidence>
<evidence type="ECO:0000256" key="8">
    <source>
        <dbReference type="SAM" id="Phobius"/>
    </source>
</evidence>
<dbReference type="Proteomes" id="UP001165080">
    <property type="component" value="Unassembled WGS sequence"/>
</dbReference>
<comment type="caution">
    <text evidence="9">The sequence shown here is derived from an EMBL/GenBank/DDBJ whole genome shotgun (WGS) entry which is preliminary data.</text>
</comment>
<feature type="transmembrane region" description="Helical" evidence="8">
    <location>
        <begin position="102"/>
        <end position="126"/>
    </location>
</feature>
<dbReference type="GO" id="GO:1903785">
    <property type="term" value="P:L-valine transmembrane transport"/>
    <property type="evidence" value="ECO:0007669"/>
    <property type="project" value="TreeGrafter"/>
</dbReference>
<dbReference type="PANTHER" id="PTHR34979">
    <property type="entry name" value="INNER MEMBRANE PROTEIN YGAZ"/>
    <property type="match status" value="1"/>
</dbReference>
<sequence length="274" mass="27712">MGVSYGAISVEHGLPWWIPVLLSVLVVAGTSELMFVTIIASGASSWLAAAAGLLVNARYLPFGFQAAPLLGHGVRALAAAHVVNDESISFALAEEDDATRRLGFWVSGIGAVAIWPASTALGTWLGAFLGDVRTWGLDAVFPAVVLALVLPKVRAGGAPMIAAVVTGAGLTAGAAGFLPAGLPELLAVTAVVLARPWRTTAPATQETTLEACSVVLLAAVAVRSGTFHDGAFAGPSLLAGCTVAAVLGWRKAPFLLTVAAAITVTATLRLTGLG</sequence>
<evidence type="ECO:0000256" key="4">
    <source>
        <dbReference type="ARBA" id="ARBA00022475"/>
    </source>
</evidence>
<evidence type="ECO:0000256" key="1">
    <source>
        <dbReference type="ARBA" id="ARBA00004651"/>
    </source>
</evidence>
<dbReference type="Pfam" id="PF03591">
    <property type="entry name" value="AzlC"/>
    <property type="match status" value="1"/>
</dbReference>
<protein>
    <submittedName>
        <fullName evidence="9">Uncharacterized protein</fullName>
    </submittedName>
</protein>
<organism evidence="9 10">
    <name type="scientific">Pleodorina starrii</name>
    <dbReference type="NCBI Taxonomy" id="330485"/>
    <lineage>
        <taxon>Eukaryota</taxon>
        <taxon>Viridiplantae</taxon>
        <taxon>Chlorophyta</taxon>
        <taxon>core chlorophytes</taxon>
        <taxon>Chlorophyceae</taxon>
        <taxon>CS clade</taxon>
        <taxon>Chlamydomonadales</taxon>
        <taxon>Volvocaceae</taxon>
        <taxon>Pleodorina</taxon>
    </lineage>
</organism>
<feature type="transmembrane region" description="Helical" evidence="8">
    <location>
        <begin position="16"/>
        <end position="40"/>
    </location>
</feature>
<reference evidence="9 10" key="1">
    <citation type="journal article" date="2023" name="Commun. Biol.">
        <title>Reorganization of the ancestral sex-determining regions during the evolution of trioecy in Pleodorina starrii.</title>
        <authorList>
            <person name="Takahashi K."/>
            <person name="Suzuki S."/>
            <person name="Kawai-Toyooka H."/>
            <person name="Yamamoto K."/>
            <person name="Hamaji T."/>
            <person name="Ootsuki R."/>
            <person name="Yamaguchi H."/>
            <person name="Kawachi M."/>
            <person name="Higashiyama T."/>
            <person name="Nozaki H."/>
        </authorList>
    </citation>
    <scope>NUCLEOTIDE SEQUENCE [LARGE SCALE GENOMIC DNA]</scope>
    <source>
        <strain evidence="9 10">NIES-4479</strain>
    </source>
</reference>
<feature type="transmembrane region" description="Helical" evidence="8">
    <location>
        <begin position="157"/>
        <end position="178"/>
    </location>
</feature>
<comment type="subcellular location">
    <subcellularLocation>
        <location evidence="1">Cell membrane</location>
        <topology evidence="1">Multi-pass membrane protein</topology>
    </subcellularLocation>
</comment>
<evidence type="ECO:0000256" key="2">
    <source>
        <dbReference type="ARBA" id="ARBA00010735"/>
    </source>
</evidence>
<keyword evidence="3" id="KW-0813">Transport</keyword>
<feature type="transmembrane region" description="Helical" evidence="8">
    <location>
        <begin position="230"/>
        <end position="247"/>
    </location>
</feature>
<keyword evidence="6 8" id="KW-1133">Transmembrane helix</keyword>
<evidence type="ECO:0000256" key="7">
    <source>
        <dbReference type="ARBA" id="ARBA00023136"/>
    </source>
</evidence>
<proteinExistence type="inferred from homology"/>
<dbReference type="AlphaFoldDB" id="A0A9W6C390"/>
<dbReference type="EMBL" id="BRXU01000081">
    <property type="protein sequence ID" value="GLC63053.1"/>
    <property type="molecule type" value="Genomic_DNA"/>
</dbReference>
<evidence type="ECO:0000313" key="9">
    <source>
        <dbReference type="EMBL" id="GLC63053.1"/>
    </source>
</evidence>
<dbReference type="GO" id="GO:0005886">
    <property type="term" value="C:plasma membrane"/>
    <property type="evidence" value="ECO:0007669"/>
    <property type="project" value="UniProtKB-SubCell"/>
</dbReference>
<evidence type="ECO:0000313" key="10">
    <source>
        <dbReference type="Proteomes" id="UP001165080"/>
    </source>
</evidence>
<dbReference type="InterPro" id="IPR011606">
    <property type="entry name" value="Brnchd-chn_aa_trnsp_permease"/>
</dbReference>
<feature type="transmembrane region" description="Helical" evidence="8">
    <location>
        <begin position="132"/>
        <end position="150"/>
    </location>
</feature>
<accession>A0A9W6C390</accession>
<evidence type="ECO:0000256" key="5">
    <source>
        <dbReference type="ARBA" id="ARBA00022692"/>
    </source>
</evidence>
<name>A0A9W6C390_9CHLO</name>
<gene>
    <name evidence="9" type="primary">PLESTB004208</name>
    <name evidence="9" type="ORF">PLESTB_001975800</name>
</gene>
<keyword evidence="10" id="KW-1185">Reference proteome</keyword>
<keyword evidence="7 8" id="KW-0472">Membrane</keyword>
<comment type="similarity">
    <text evidence="2">Belongs to the AzlC family.</text>
</comment>
<feature type="transmembrane region" description="Helical" evidence="8">
    <location>
        <begin position="254"/>
        <end position="272"/>
    </location>
</feature>
<evidence type="ECO:0000256" key="6">
    <source>
        <dbReference type="ARBA" id="ARBA00022989"/>
    </source>
</evidence>
<keyword evidence="5 8" id="KW-0812">Transmembrane</keyword>
<dbReference type="PANTHER" id="PTHR34979:SF1">
    <property type="entry name" value="INNER MEMBRANE PROTEIN YGAZ"/>
    <property type="match status" value="1"/>
</dbReference>